<evidence type="ECO:0000256" key="4">
    <source>
        <dbReference type="ARBA" id="ARBA00022801"/>
    </source>
</evidence>
<dbReference type="PANTHER" id="PTHR42978">
    <property type="entry name" value="QUORUM-QUENCHING LACTONASE YTNP-RELATED-RELATED"/>
    <property type="match status" value="1"/>
</dbReference>
<evidence type="ECO:0000259" key="6">
    <source>
        <dbReference type="SMART" id="SM00849"/>
    </source>
</evidence>
<dbReference type="Proteomes" id="UP000799778">
    <property type="component" value="Unassembled WGS sequence"/>
</dbReference>
<sequence>MFRSAAFVEVSILPSGFLTLPEHRFCANQHDESVRNTVPSMSFLLQHPTTGHKIVFDLGLRRDLNLYPENIRPHLESRQPIYTVPDVGDSLRAGSLQPSEIDAVVLSHVHYDHVGTPTDFAKAKFIVGYGTRHLLKFGMNYHSAAKFEPDLLPMDRIIELPIQNKIPKHKQPVENTFPPTRGLTSLVPILEHQWRELHPFDNVIDLYGDGLVYLVDSPGHIPGHINLLAKVGKCKWVYLAGDACHHKDILDGMSEMATWWENGLDVCIHVDRELAEDTVQRIRMLRDQGVEHNSDIVDVVLAHDLLYFRQHQYAIWPGSLNSLGGHSKI</sequence>
<dbReference type="InterPro" id="IPR036866">
    <property type="entry name" value="RibonucZ/Hydroxyglut_hydro"/>
</dbReference>
<dbReference type="SMART" id="SM00849">
    <property type="entry name" value="Lactamase_B"/>
    <property type="match status" value="1"/>
</dbReference>
<dbReference type="InterPro" id="IPR051013">
    <property type="entry name" value="MBL_superfamily_lactonases"/>
</dbReference>
<keyword evidence="4 7" id="KW-0378">Hydrolase</keyword>
<protein>
    <submittedName>
        <fullName evidence="7">Metallo-hydrolase/oxidoreductase</fullName>
    </submittedName>
</protein>
<dbReference type="EMBL" id="ML978068">
    <property type="protein sequence ID" value="KAF2018234.1"/>
    <property type="molecule type" value="Genomic_DNA"/>
</dbReference>
<gene>
    <name evidence="7" type="ORF">BU24DRAFT_479615</name>
</gene>
<proteinExistence type="inferred from homology"/>
<dbReference type="GO" id="GO:0016787">
    <property type="term" value="F:hydrolase activity"/>
    <property type="evidence" value="ECO:0007669"/>
    <property type="project" value="UniProtKB-KW"/>
</dbReference>
<evidence type="ECO:0000256" key="1">
    <source>
        <dbReference type="ARBA" id="ARBA00001947"/>
    </source>
</evidence>
<evidence type="ECO:0000313" key="7">
    <source>
        <dbReference type="EMBL" id="KAF2018234.1"/>
    </source>
</evidence>
<keyword evidence="8" id="KW-1185">Reference proteome</keyword>
<dbReference type="PANTHER" id="PTHR42978:SF2">
    <property type="entry name" value="102 KBASES UNSTABLE REGION: FROM 1 TO 119443"/>
    <property type="match status" value="1"/>
</dbReference>
<dbReference type="RefSeq" id="XP_033386573.1">
    <property type="nucleotide sequence ID" value="XM_033533084.1"/>
</dbReference>
<comment type="cofactor">
    <cofactor evidence="1">
        <name>Zn(2+)</name>
        <dbReference type="ChEBI" id="CHEBI:29105"/>
    </cofactor>
</comment>
<organism evidence="7 8">
    <name type="scientific">Aaosphaeria arxii CBS 175.79</name>
    <dbReference type="NCBI Taxonomy" id="1450172"/>
    <lineage>
        <taxon>Eukaryota</taxon>
        <taxon>Fungi</taxon>
        <taxon>Dikarya</taxon>
        <taxon>Ascomycota</taxon>
        <taxon>Pezizomycotina</taxon>
        <taxon>Dothideomycetes</taxon>
        <taxon>Pleosporomycetidae</taxon>
        <taxon>Pleosporales</taxon>
        <taxon>Pleosporales incertae sedis</taxon>
        <taxon>Aaosphaeria</taxon>
    </lineage>
</organism>
<keyword evidence="3" id="KW-0479">Metal-binding</keyword>
<dbReference type="CDD" id="cd07730">
    <property type="entry name" value="metallo-hydrolase-like_MBL-fold"/>
    <property type="match status" value="1"/>
</dbReference>
<dbReference type="SUPFAM" id="SSF56281">
    <property type="entry name" value="Metallo-hydrolase/oxidoreductase"/>
    <property type="match status" value="1"/>
</dbReference>
<dbReference type="OrthoDB" id="10250730at2759"/>
<keyword evidence="5" id="KW-0862">Zinc</keyword>
<accession>A0A6A5Y0Z5</accession>
<dbReference type="GeneID" id="54290481"/>
<reference evidence="7" key="1">
    <citation type="journal article" date="2020" name="Stud. Mycol.">
        <title>101 Dothideomycetes genomes: a test case for predicting lifestyles and emergence of pathogens.</title>
        <authorList>
            <person name="Haridas S."/>
            <person name="Albert R."/>
            <person name="Binder M."/>
            <person name="Bloem J."/>
            <person name="Labutti K."/>
            <person name="Salamov A."/>
            <person name="Andreopoulos B."/>
            <person name="Baker S."/>
            <person name="Barry K."/>
            <person name="Bills G."/>
            <person name="Bluhm B."/>
            <person name="Cannon C."/>
            <person name="Castanera R."/>
            <person name="Culley D."/>
            <person name="Daum C."/>
            <person name="Ezra D."/>
            <person name="Gonzalez J."/>
            <person name="Henrissat B."/>
            <person name="Kuo A."/>
            <person name="Liang C."/>
            <person name="Lipzen A."/>
            <person name="Lutzoni F."/>
            <person name="Magnuson J."/>
            <person name="Mondo S."/>
            <person name="Nolan M."/>
            <person name="Ohm R."/>
            <person name="Pangilinan J."/>
            <person name="Park H.-J."/>
            <person name="Ramirez L."/>
            <person name="Alfaro M."/>
            <person name="Sun H."/>
            <person name="Tritt A."/>
            <person name="Yoshinaga Y."/>
            <person name="Zwiers L.-H."/>
            <person name="Turgeon B."/>
            <person name="Goodwin S."/>
            <person name="Spatafora J."/>
            <person name="Crous P."/>
            <person name="Grigoriev I."/>
        </authorList>
    </citation>
    <scope>NUCLEOTIDE SEQUENCE</scope>
    <source>
        <strain evidence="7">CBS 175.79</strain>
    </source>
</reference>
<dbReference type="Gene3D" id="3.60.15.10">
    <property type="entry name" value="Ribonuclease Z/Hydroxyacylglutathione hydrolase-like"/>
    <property type="match status" value="1"/>
</dbReference>
<comment type="similarity">
    <text evidence="2">Belongs to the metallo-beta-lactamase superfamily.</text>
</comment>
<dbReference type="AlphaFoldDB" id="A0A6A5Y0Z5"/>
<dbReference type="GO" id="GO:0046872">
    <property type="term" value="F:metal ion binding"/>
    <property type="evidence" value="ECO:0007669"/>
    <property type="project" value="UniProtKB-KW"/>
</dbReference>
<evidence type="ECO:0000313" key="8">
    <source>
        <dbReference type="Proteomes" id="UP000799778"/>
    </source>
</evidence>
<evidence type="ECO:0000256" key="3">
    <source>
        <dbReference type="ARBA" id="ARBA00022723"/>
    </source>
</evidence>
<evidence type="ECO:0000256" key="5">
    <source>
        <dbReference type="ARBA" id="ARBA00022833"/>
    </source>
</evidence>
<dbReference type="InterPro" id="IPR001279">
    <property type="entry name" value="Metallo-B-lactamas"/>
</dbReference>
<feature type="domain" description="Metallo-beta-lactamase" evidence="6">
    <location>
        <begin position="39"/>
        <end position="303"/>
    </location>
</feature>
<dbReference type="Pfam" id="PF00753">
    <property type="entry name" value="Lactamase_B"/>
    <property type="match status" value="1"/>
</dbReference>
<evidence type="ECO:0000256" key="2">
    <source>
        <dbReference type="ARBA" id="ARBA00007749"/>
    </source>
</evidence>
<name>A0A6A5Y0Z5_9PLEO</name>